<dbReference type="EMBL" id="VWPX01019922">
    <property type="protein sequence ID" value="NWI21179.1"/>
    <property type="molecule type" value="Genomic_DNA"/>
</dbReference>
<dbReference type="GO" id="GO:0016477">
    <property type="term" value="P:cell migration"/>
    <property type="evidence" value="ECO:0007669"/>
    <property type="project" value="TreeGrafter"/>
</dbReference>
<feature type="domain" description="SH3" evidence="4">
    <location>
        <begin position="108"/>
        <end position="167"/>
    </location>
</feature>
<dbReference type="FunFam" id="2.30.30.40:FF:000112">
    <property type="entry name" value="SH3 domain-containing kinase-binding protein 1"/>
    <property type="match status" value="1"/>
</dbReference>
<evidence type="ECO:0000256" key="1">
    <source>
        <dbReference type="ARBA" id="ARBA00022443"/>
    </source>
</evidence>
<dbReference type="Proteomes" id="UP000545332">
    <property type="component" value="Unassembled WGS sequence"/>
</dbReference>
<dbReference type="InterPro" id="IPR050384">
    <property type="entry name" value="Endophilin_SH3RF"/>
</dbReference>
<keyword evidence="1 2" id="KW-0728">SH3 domain</keyword>
<dbReference type="Pfam" id="PF14604">
    <property type="entry name" value="SH3_9"/>
    <property type="match status" value="1"/>
</dbReference>
<dbReference type="GO" id="GO:0007015">
    <property type="term" value="P:actin filament organization"/>
    <property type="evidence" value="ECO:0007669"/>
    <property type="project" value="TreeGrafter"/>
</dbReference>
<feature type="region of interest" description="Disordered" evidence="3">
    <location>
        <begin position="230"/>
        <end position="262"/>
    </location>
</feature>
<dbReference type="PANTHER" id="PTHR14167:SF23">
    <property type="entry name" value="CD2-ASSOCIATED PROTEIN"/>
    <property type="match status" value="1"/>
</dbReference>
<feature type="compositionally biased region" description="Basic and acidic residues" evidence="3">
    <location>
        <begin position="358"/>
        <end position="377"/>
    </location>
</feature>
<dbReference type="PANTHER" id="PTHR14167">
    <property type="entry name" value="SH3 DOMAIN-CONTAINING"/>
    <property type="match status" value="1"/>
</dbReference>
<comment type="caution">
    <text evidence="5">The sequence shown here is derived from an EMBL/GenBank/DDBJ whole genome shotgun (WGS) entry which is preliminary data.</text>
</comment>
<dbReference type="PRINTS" id="PR00499">
    <property type="entry name" value="P67PHOX"/>
</dbReference>
<name>A0A7K4KYI4_9AVES</name>
<feature type="compositionally biased region" description="Acidic residues" evidence="3">
    <location>
        <begin position="167"/>
        <end position="181"/>
    </location>
</feature>
<feature type="compositionally biased region" description="Basic and acidic residues" evidence="3">
    <location>
        <begin position="516"/>
        <end position="537"/>
    </location>
</feature>
<protein>
    <submittedName>
        <fullName evidence="5">CD2AP protein</fullName>
    </submittedName>
</protein>
<reference evidence="5 6" key="1">
    <citation type="submission" date="2019-09" db="EMBL/GenBank/DDBJ databases">
        <title>Bird 10,000 Genomes (B10K) Project - Family phase.</title>
        <authorList>
            <person name="Zhang G."/>
        </authorList>
    </citation>
    <scope>NUCLEOTIDE SEQUENCE [LARGE SCALE GENOMIC DNA]</scope>
    <source>
        <strain evidence="5">B10K-MSB-42743</strain>
        <tissue evidence="5">Heart</tissue>
    </source>
</reference>
<feature type="compositionally biased region" description="Pro residues" evidence="3">
    <location>
        <begin position="383"/>
        <end position="393"/>
    </location>
</feature>
<evidence type="ECO:0000313" key="5">
    <source>
        <dbReference type="EMBL" id="NWI21179.1"/>
    </source>
</evidence>
<dbReference type="InterPro" id="IPR036028">
    <property type="entry name" value="SH3-like_dom_sf"/>
</dbReference>
<dbReference type="InterPro" id="IPR035776">
    <property type="entry name" value="CD2AP_SH_2"/>
</dbReference>
<feature type="compositionally biased region" description="Polar residues" evidence="3">
    <location>
        <begin position="182"/>
        <end position="191"/>
    </location>
</feature>
<proteinExistence type="predicted"/>
<feature type="non-terminal residue" evidence="5">
    <location>
        <position position="1"/>
    </location>
</feature>
<feature type="compositionally biased region" description="Basic and acidic residues" evidence="3">
    <location>
        <begin position="564"/>
        <end position="573"/>
    </location>
</feature>
<feature type="non-terminal residue" evidence="5">
    <location>
        <position position="599"/>
    </location>
</feature>
<dbReference type="SUPFAM" id="SSF50044">
    <property type="entry name" value="SH3-domain"/>
    <property type="match status" value="3"/>
</dbReference>
<dbReference type="Gene3D" id="2.30.30.40">
    <property type="entry name" value="SH3 Domains"/>
    <property type="match status" value="3"/>
</dbReference>
<evidence type="ECO:0000259" key="4">
    <source>
        <dbReference type="PROSITE" id="PS50002"/>
    </source>
</evidence>
<evidence type="ECO:0000313" key="6">
    <source>
        <dbReference type="Proteomes" id="UP000545332"/>
    </source>
</evidence>
<dbReference type="FunFam" id="2.30.30.40:FF:000072">
    <property type="entry name" value="Unconventional Myosin IB"/>
    <property type="match status" value="2"/>
</dbReference>
<sequence>LVDYIVEYDYDAVHDDELTIRVGEIIRNVKKLEEEGWLEGQLNGKRGMFPDNFVKEVKKDVEPKDDVLPVKREKSGKVASLVQRMSAYGLPAGGFQPHPPAKSFKKRSKKRQCKVLFEYIPQNEDELELKVGDVIDISEEVEEGWWSGTLNGKSGLFPSNFVKELESVDEGEAQETLDDTELVSSGPTSPVASPGNGSEPESGSIPQRKKVRGVGFGDIFKEGAVKLKTRLPSESEEKKQDKPPPITKVENSLSEGTKLEAESKPKAKEYCRTIFAYDGSNDELSFKEGEIIQIISKDGEPGWWKGELNGKEGVFPDNFAVQIQESDKDFPFFKKCLWFVFYSSPKPELPIGEKKFISLRPEEKDETNEKGALDQKPSKPVAPQVPPKKPIPPSKTNNLLRAGLLHPKRPEKPALPSSASKSNGEVVSPRPKSEIEPVAKPKSDSEQLPLRPKSVEVDSLVVKSPKESDLLSFDDLIATSDNLSHPTASRPKMPGRRLPTRFNGSNSPSQNASPEKNLKVQKEEEESAKPKPFETKKPSALTSPLPSSPQRPNSVILSFPPAENKFKGETEDEKASLEELRTQMNELMSLVDTLRREHG</sequence>
<feature type="compositionally biased region" description="Low complexity" evidence="3">
    <location>
        <begin position="193"/>
        <end position="204"/>
    </location>
</feature>
<gene>
    <name evidence="5" type="primary">Cd2ap</name>
    <name evidence="5" type="ORF">CRYSOU_R04186</name>
</gene>
<dbReference type="OrthoDB" id="5340910at2759"/>
<feature type="compositionally biased region" description="Polar residues" evidence="3">
    <location>
        <begin position="502"/>
        <end position="514"/>
    </location>
</feature>
<dbReference type="CDD" id="cd12053">
    <property type="entry name" value="SH3_CD2AP_1"/>
    <property type="match status" value="1"/>
</dbReference>
<keyword evidence="6" id="KW-1185">Reference proteome</keyword>
<evidence type="ECO:0000256" key="2">
    <source>
        <dbReference type="PROSITE-ProRule" id="PRU00192"/>
    </source>
</evidence>
<accession>A0A7K4KYI4</accession>
<dbReference type="InterPro" id="IPR035775">
    <property type="entry name" value="CD2AP_SH3_1"/>
</dbReference>
<organism evidence="5 6">
    <name type="scientific">Crypturellus soui</name>
    <dbReference type="NCBI Taxonomy" id="458187"/>
    <lineage>
        <taxon>Eukaryota</taxon>
        <taxon>Metazoa</taxon>
        <taxon>Chordata</taxon>
        <taxon>Craniata</taxon>
        <taxon>Vertebrata</taxon>
        <taxon>Euteleostomi</taxon>
        <taxon>Archelosauria</taxon>
        <taxon>Archosauria</taxon>
        <taxon>Dinosauria</taxon>
        <taxon>Saurischia</taxon>
        <taxon>Theropoda</taxon>
        <taxon>Coelurosauria</taxon>
        <taxon>Aves</taxon>
        <taxon>Palaeognathae</taxon>
        <taxon>Tinamiformes</taxon>
        <taxon>Tinamidae</taxon>
        <taxon>Crypturellus</taxon>
    </lineage>
</organism>
<dbReference type="AlphaFoldDB" id="A0A7K4KYI4"/>
<evidence type="ECO:0000256" key="3">
    <source>
        <dbReference type="SAM" id="MobiDB-lite"/>
    </source>
</evidence>
<feature type="compositionally biased region" description="Basic and acidic residues" evidence="3">
    <location>
        <begin position="230"/>
        <end position="242"/>
    </location>
</feature>
<dbReference type="SMART" id="SM00326">
    <property type="entry name" value="SH3"/>
    <property type="match status" value="3"/>
</dbReference>
<dbReference type="Pfam" id="PF00018">
    <property type="entry name" value="SH3_1"/>
    <property type="match status" value="2"/>
</dbReference>
<feature type="region of interest" description="Disordered" evidence="3">
    <location>
        <begin position="358"/>
        <end position="573"/>
    </location>
</feature>
<feature type="domain" description="SH3" evidence="4">
    <location>
        <begin position="1"/>
        <end position="59"/>
    </location>
</feature>
<dbReference type="PROSITE" id="PS50002">
    <property type="entry name" value="SH3"/>
    <property type="match status" value="3"/>
</dbReference>
<dbReference type="PRINTS" id="PR00452">
    <property type="entry name" value="SH3DOMAIN"/>
</dbReference>
<feature type="domain" description="SH3" evidence="4">
    <location>
        <begin position="266"/>
        <end position="325"/>
    </location>
</feature>
<feature type="region of interest" description="Disordered" evidence="3">
    <location>
        <begin position="167"/>
        <end position="208"/>
    </location>
</feature>
<dbReference type="CDD" id="cd12054">
    <property type="entry name" value="SH3_CD2AP_2"/>
    <property type="match status" value="1"/>
</dbReference>
<feature type="compositionally biased region" description="Basic and acidic residues" evidence="3">
    <location>
        <begin position="431"/>
        <end position="445"/>
    </location>
</feature>
<dbReference type="InterPro" id="IPR001452">
    <property type="entry name" value="SH3_domain"/>
</dbReference>